<dbReference type="SUPFAM" id="SSF56322">
    <property type="entry name" value="ADC synthase"/>
    <property type="match status" value="1"/>
</dbReference>
<dbReference type="InterPro" id="IPR015890">
    <property type="entry name" value="Chorismate_C"/>
</dbReference>
<proteinExistence type="predicted"/>
<dbReference type="Proteomes" id="UP000316714">
    <property type="component" value="Unassembled WGS sequence"/>
</dbReference>
<dbReference type="EC" id="2.6.1.85" evidence="1"/>
<evidence type="ECO:0000313" key="7">
    <source>
        <dbReference type="Proteomes" id="UP000316714"/>
    </source>
</evidence>
<dbReference type="InterPro" id="IPR019999">
    <property type="entry name" value="Anth_synth_I-like"/>
</dbReference>
<dbReference type="PANTHER" id="PTHR11236:SF50">
    <property type="entry name" value="AMINODEOXYCHORISMATE SYNTHASE COMPONENT 1"/>
    <property type="match status" value="1"/>
</dbReference>
<dbReference type="AlphaFoldDB" id="A0A5C5VA50"/>
<gene>
    <name evidence="6" type="primary">pabB</name>
    <name evidence="6" type="ORF">KOR34_03760</name>
</gene>
<keyword evidence="6" id="KW-0032">Aminotransferase</keyword>
<dbReference type="InterPro" id="IPR005801">
    <property type="entry name" value="ADC_synthase"/>
</dbReference>
<dbReference type="EMBL" id="SIHJ01000001">
    <property type="protein sequence ID" value="TWT35484.1"/>
    <property type="molecule type" value="Genomic_DNA"/>
</dbReference>
<dbReference type="RefSeq" id="WP_146561695.1">
    <property type="nucleotide sequence ID" value="NZ_SIHJ01000001.1"/>
</dbReference>
<evidence type="ECO:0000313" key="6">
    <source>
        <dbReference type="EMBL" id="TWT35484.1"/>
    </source>
</evidence>
<dbReference type="Pfam" id="PF00425">
    <property type="entry name" value="Chorismate_bind"/>
    <property type="match status" value="1"/>
</dbReference>
<reference evidence="6 7" key="1">
    <citation type="submission" date="2019-02" db="EMBL/GenBank/DDBJ databases">
        <title>Deep-cultivation of Planctomycetes and their phenomic and genomic characterization uncovers novel biology.</title>
        <authorList>
            <person name="Wiegand S."/>
            <person name="Jogler M."/>
            <person name="Boedeker C."/>
            <person name="Pinto D."/>
            <person name="Vollmers J."/>
            <person name="Rivas-Marin E."/>
            <person name="Kohn T."/>
            <person name="Peeters S.H."/>
            <person name="Heuer A."/>
            <person name="Rast P."/>
            <person name="Oberbeckmann S."/>
            <person name="Bunk B."/>
            <person name="Jeske O."/>
            <person name="Meyerdierks A."/>
            <person name="Storesund J.E."/>
            <person name="Kallscheuer N."/>
            <person name="Luecker S."/>
            <person name="Lage O.M."/>
            <person name="Pohl T."/>
            <person name="Merkel B.J."/>
            <person name="Hornburger P."/>
            <person name="Mueller R.-W."/>
            <person name="Bruemmer F."/>
            <person name="Labrenz M."/>
            <person name="Spormann A.M."/>
            <person name="Op Den Camp H."/>
            <person name="Overmann J."/>
            <person name="Amann R."/>
            <person name="Jetten M.S.M."/>
            <person name="Mascher T."/>
            <person name="Medema M.H."/>
            <person name="Devos D.P."/>
            <person name="Kaster A.-K."/>
            <person name="Ovreas L."/>
            <person name="Rohde M."/>
            <person name="Galperin M.Y."/>
            <person name="Jogler C."/>
        </authorList>
    </citation>
    <scope>NUCLEOTIDE SEQUENCE [LARGE SCALE GENOMIC DNA]</scope>
    <source>
        <strain evidence="6 7">KOR34</strain>
    </source>
</reference>
<dbReference type="Gene3D" id="3.60.120.10">
    <property type="entry name" value="Anthranilate synthase"/>
    <property type="match status" value="1"/>
</dbReference>
<dbReference type="GO" id="GO:0046820">
    <property type="term" value="F:4-amino-4-deoxychorismate synthase activity"/>
    <property type="evidence" value="ECO:0007669"/>
    <property type="project" value="UniProtKB-EC"/>
</dbReference>
<dbReference type="InterPro" id="IPR005802">
    <property type="entry name" value="ADC_synth_comp_1"/>
</dbReference>
<comment type="caution">
    <text evidence="6">The sequence shown here is derived from an EMBL/GenBank/DDBJ whole genome shotgun (WGS) entry which is preliminary data.</text>
</comment>
<dbReference type="OrthoDB" id="9803598at2"/>
<dbReference type="NCBIfam" id="TIGR00553">
    <property type="entry name" value="pabB"/>
    <property type="match status" value="1"/>
</dbReference>
<keyword evidence="7" id="KW-1185">Reference proteome</keyword>
<accession>A0A5C5VA50</accession>
<dbReference type="GO" id="GO:0009396">
    <property type="term" value="P:folic acid-containing compound biosynthetic process"/>
    <property type="evidence" value="ECO:0007669"/>
    <property type="project" value="InterPro"/>
</dbReference>
<evidence type="ECO:0000256" key="2">
    <source>
        <dbReference type="ARBA" id="ARBA00022679"/>
    </source>
</evidence>
<dbReference type="GO" id="GO:0000162">
    <property type="term" value="P:L-tryptophan biosynthetic process"/>
    <property type="evidence" value="ECO:0007669"/>
    <property type="project" value="TreeGrafter"/>
</dbReference>
<evidence type="ECO:0000256" key="3">
    <source>
        <dbReference type="SAM" id="MobiDB-lite"/>
    </source>
</evidence>
<feature type="domain" description="Anthranilate synthase component I N-terminal" evidence="5">
    <location>
        <begin position="26"/>
        <end position="148"/>
    </location>
</feature>
<organism evidence="6 7">
    <name type="scientific">Posidoniimonas corsicana</name>
    <dbReference type="NCBI Taxonomy" id="1938618"/>
    <lineage>
        <taxon>Bacteria</taxon>
        <taxon>Pseudomonadati</taxon>
        <taxon>Planctomycetota</taxon>
        <taxon>Planctomycetia</taxon>
        <taxon>Pirellulales</taxon>
        <taxon>Lacipirellulaceae</taxon>
        <taxon>Posidoniimonas</taxon>
    </lineage>
</organism>
<evidence type="ECO:0000259" key="4">
    <source>
        <dbReference type="Pfam" id="PF00425"/>
    </source>
</evidence>
<dbReference type="InterPro" id="IPR006805">
    <property type="entry name" value="Anth_synth_I_N"/>
</dbReference>
<name>A0A5C5VA50_9BACT</name>
<protein>
    <recommendedName>
        <fullName evidence="1">aminodeoxychorismate synthase</fullName>
        <ecNumber evidence="1">2.6.1.85</ecNumber>
    </recommendedName>
</protein>
<evidence type="ECO:0000259" key="5">
    <source>
        <dbReference type="Pfam" id="PF04715"/>
    </source>
</evidence>
<keyword evidence="2 6" id="KW-0808">Transferase</keyword>
<sequence length="482" mass="52004">MPFSPINHTPWGACWLQVGPPLPGECTPAGLFAALRNQPGCLFLDSSLPHARLGRYSYLAADPFAWVTCDPESDGFSLVEQRLAPFACETIPGLPPFQGGAAGCFGYELCHSLEKIPRPRHAGLPGPAMAVGMYDVVLAFDHQEQQLSIVSQGLPQLDPEKRSAHAVQRLQTLLQMLDGPTTSPPSGSPPVHDSSYDLPPQHPLAGWSRVTSDFSRDGYLSAVQRAVDYIHAGDVFQVNLTQRLMAPLRESPSDYYLRLREQSPAPFAGYFDAGEYVLCSASPERFLRVENDQVETRPIKGTRPRSADAATDAELAGQLAASTKDRAENTMIVDLLRNDLSRVCTDDSVAVPTLCGLESYEQVHHLVSVVEGRLRSGVSALDALRACFPGGSITGAPKVRAMEIISELESTPRGPYCGSLAYIGFNGAMDSSILIRTAVASHGWLQMSVGGGVVADSVPEDEYEETLQKAAGMLAALPRETR</sequence>
<dbReference type="Pfam" id="PF04715">
    <property type="entry name" value="Anth_synt_I_N"/>
    <property type="match status" value="1"/>
</dbReference>
<dbReference type="PRINTS" id="PR00095">
    <property type="entry name" value="ANTSNTHASEI"/>
</dbReference>
<dbReference type="PANTHER" id="PTHR11236">
    <property type="entry name" value="AMINOBENZOATE/ANTHRANILATE SYNTHASE"/>
    <property type="match status" value="1"/>
</dbReference>
<evidence type="ECO:0000256" key="1">
    <source>
        <dbReference type="ARBA" id="ARBA00013139"/>
    </source>
</evidence>
<feature type="domain" description="Chorismate-utilising enzyme C-terminal" evidence="4">
    <location>
        <begin position="216"/>
        <end position="469"/>
    </location>
</feature>
<feature type="region of interest" description="Disordered" evidence="3">
    <location>
        <begin position="177"/>
        <end position="198"/>
    </location>
</feature>